<dbReference type="InterPro" id="IPR036615">
    <property type="entry name" value="Mur_ligase_C_dom_sf"/>
</dbReference>
<comment type="function">
    <text evidence="2">Functions in two distinct reactions of the de novo folate biosynthetic pathway. Catalyzes the addition of a glutamate residue to dihydropteroate (7,8-dihydropteroate or H2Pte) to form dihydrofolate (7,8-dihydrofolate monoglutamate or H2Pte-Glu). Also catalyzes successive additions of L-glutamate to tetrahydrofolate or 10-formyltetrahydrofolate or 5,10-methylenetetrahydrofolate, leading to folylpolyglutamate derivatives.</text>
</comment>
<evidence type="ECO:0000256" key="22">
    <source>
        <dbReference type="PIRNR" id="PIRNR001563"/>
    </source>
</evidence>
<comment type="catalytic activity">
    <reaction evidence="20">
        <text>(6R)-5,10-methylenetetrahydrofolyl-(gamma-L-Glu)(n) + L-glutamate + ATP = (6R)-5,10-methylenetetrahydrofolyl-(gamma-L-Glu)(n+1) + ADP + phosphate + H(+)</text>
        <dbReference type="Rhea" id="RHEA:51912"/>
        <dbReference type="Rhea" id="RHEA-COMP:13257"/>
        <dbReference type="Rhea" id="RHEA-COMP:13258"/>
        <dbReference type="ChEBI" id="CHEBI:15378"/>
        <dbReference type="ChEBI" id="CHEBI:29985"/>
        <dbReference type="ChEBI" id="CHEBI:30616"/>
        <dbReference type="ChEBI" id="CHEBI:43474"/>
        <dbReference type="ChEBI" id="CHEBI:136572"/>
        <dbReference type="ChEBI" id="CHEBI:456216"/>
        <dbReference type="EC" id="6.3.2.17"/>
    </reaction>
</comment>
<dbReference type="UniPathway" id="UPA00077">
    <property type="reaction ID" value="UER00157"/>
</dbReference>
<protein>
    <recommendedName>
        <fullName evidence="8">Dihydrofolate synthase/folylpolyglutamate synthase</fullName>
        <ecNumber evidence="6">6.3.2.12</ecNumber>
        <ecNumber evidence="7">6.3.2.17</ecNumber>
    </recommendedName>
    <alternativeName>
        <fullName evidence="17">Folylpoly-gamma-glutamate synthetase-dihydrofolate synthetase</fullName>
    </alternativeName>
    <alternativeName>
        <fullName evidence="15">Folylpolyglutamate synthetase</fullName>
    </alternativeName>
    <alternativeName>
        <fullName evidence="16">Tetrahydrofolylpolyglutamate synthase</fullName>
    </alternativeName>
</protein>
<keyword evidence="9 22" id="KW-0436">Ligase</keyword>
<evidence type="ECO:0000256" key="9">
    <source>
        <dbReference type="ARBA" id="ARBA00022598"/>
    </source>
</evidence>
<dbReference type="InterPro" id="IPR018109">
    <property type="entry name" value="Folylpolyglutamate_synth_CS"/>
</dbReference>
<keyword evidence="13" id="KW-0460">Magnesium</keyword>
<evidence type="ECO:0000256" key="17">
    <source>
        <dbReference type="ARBA" id="ARBA00032510"/>
    </source>
</evidence>
<feature type="domain" description="Mur ligase central" evidence="24">
    <location>
        <begin position="44"/>
        <end position="193"/>
    </location>
</feature>
<accession>A0A5A9XM38</accession>
<evidence type="ECO:0000256" key="4">
    <source>
        <dbReference type="ARBA" id="ARBA00005150"/>
    </source>
</evidence>
<keyword evidence="26" id="KW-1185">Reference proteome</keyword>
<evidence type="ECO:0000256" key="7">
    <source>
        <dbReference type="ARBA" id="ARBA00013025"/>
    </source>
</evidence>
<comment type="catalytic activity">
    <reaction evidence="19">
        <text>10-formyltetrahydrofolyl-(gamma-L-Glu)(n) + L-glutamate + ATP = 10-formyltetrahydrofolyl-(gamma-L-Glu)(n+1) + ADP + phosphate + H(+)</text>
        <dbReference type="Rhea" id="RHEA:51904"/>
        <dbReference type="Rhea" id="RHEA-COMP:13088"/>
        <dbReference type="Rhea" id="RHEA-COMP:14300"/>
        <dbReference type="ChEBI" id="CHEBI:15378"/>
        <dbReference type="ChEBI" id="CHEBI:29985"/>
        <dbReference type="ChEBI" id="CHEBI:30616"/>
        <dbReference type="ChEBI" id="CHEBI:43474"/>
        <dbReference type="ChEBI" id="CHEBI:134413"/>
        <dbReference type="ChEBI" id="CHEBI:456216"/>
        <dbReference type="EC" id="6.3.2.17"/>
    </reaction>
</comment>
<dbReference type="EC" id="6.3.2.17" evidence="7"/>
<evidence type="ECO:0000256" key="1">
    <source>
        <dbReference type="ARBA" id="ARBA00001946"/>
    </source>
</evidence>
<dbReference type="GO" id="GO:0046654">
    <property type="term" value="P:tetrahydrofolate biosynthetic process"/>
    <property type="evidence" value="ECO:0007669"/>
    <property type="project" value="UniProtKB-UniPathway"/>
</dbReference>
<dbReference type="GO" id="GO:0046656">
    <property type="term" value="P:folic acid biosynthetic process"/>
    <property type="evidence" value="ECO:0007669"/>
    <property type="project" value="UniProtKB-KW"/>
</dbReference>
<dbReference type="EMBL" id="SRSD01000002">
    <property type="protein sequence ID" value="KAA0894014.1"/>
    <property type="molecule type" value="Genomic_DNA"/>
</dbReference>
<proteinExistence type="inferred from homology"/>
<keyword evidence="12 22" id="KW-0067">ATP-binding</keyword>
<dbReference type="GO" id="GO:0004326">
    <property type="term" value="F:tetrahydrofolylpolyglutamate synthase activity"/>
    <property type="evidence" value="ECO:0007669"/>
    <property type="project" value="UniProtKB-EC"/>
</dbReference>
<dbReference type="OrthoDB" id="9809356at2"/>
<comment type="catalytic activity">
    <reaction evidence="18">
        <text>(6S)-5,6,7,8-tetrahydrofolyl-(gamma-L-Glu)(n) + L-glutamate + ATP = (6S)-5,6,7,8-tetrahydrofolyl-(gamma-L-Glu)(n+1) + ADP + phosphate + H(+)</text>
        <dbReference type="Rhea" id="RHEA:10580"/>
        <dbReference type="Rhea" id="RHEA-COMP:14738"/>
        <dbReference type="Rhea" id="RHEA-COMP:14740"/>
        <dbReference type="ChEBI" id="CHEBI:15378"/>
        <dbReference type="ChEBI" id="CHEBI:29985"/>
        <dbReference type="ChEBI" id="CHEBI:30616"/>
        <dbReference type="ChEBI" id="CHEBI:43474"/>
        <dbReference type="ChEBI" id="CHEBI:141005"/>
        <dbReference type="ChEBI" id="CHEBI:456216"/>
        <dbReference type="EC" id="6.3.2.17"/>
    </reaction>
</comment>
<dbReference type="GO" id="GO:0046872">
    <property type="term" value="F:metal ion binding"/>
    <property type="evidence" value="ECO:0007669"/>
    <property type="project" value="UniProtKB-KW"/>
</dbReference>
<evidence type="ECO:0000256" key="3">
    <source>
        <dbReference type="ARBA" id="ARBA00004799"/>
    </source>
</evidence>
<evidence type="ECO:0000256" key="6">
    <source>
        <dbReference type="ARBA" id="ARBA00013023"/>
    </source>
</evidence>
<evidence type="ECO:0000256" key="13">
    <source>
        <dbReference type="ARBA" id="ARBA00022842"/>
    </source>
</evidence>
<evidence type="ECO:0000256" key="2">
    <source>
        <dbReference type="ARBA" id="ARBA00002714"/>
    </source>
</evidence>
<dbReference type="Gene3D" id="3.40.1190.10">
    <property type="entry name" value="Mur-like, catalytic domain"/>
    <property type="match status" value="1"/>
</dbReference>
<reference evidence="25 26" key="1">
    <citation type="submission" date="2019-04" db="EMBL/GenBank/DDBJ databases">
        <title>Geobacter ruber sp. nov., ferric-reducing bacteria isolated from paddy soil.</title>
        <authorList>
            <person name="Xu Z."/>
            <person name="Masuda Y."/>
            <person name="Itoh H."/>
            <person name="Senoo K."/>
        </authorList>
    </citation>
    <scope>NUCLEOTIDE SEQUENCE [LARGE SCALE GENOMIC DNA]</scope>
    <source>
        <strain evidence="25 26">Red88</strain>
    </source>
</reference>
<dbReference type="InterPro" id="IPR013221">
    <property type="entry name" value="Mur_ligase_cen"/>
</dbReference>
<dbReference type="SUPFAM" id="SSF53244">
    <property type="entry name" value="MurD-like peptide ligases, peptide-binding domain"/>
    <property type="match status" value="1"/>
</dbReference>
<dbReference type="Proteomes" id="UP000324298">
    <property type="component" value="Unassembled WGS sequence"/>
</dbReference>
<dbReference type="PANTHER" id="PTHR11136:SF0">
    <property type="entry name" value="DIHYDROFOLATE SYNTHETASE-RELATED"/>
    <property type="match status" value="1"/>
</dbReference>
<dbReference type="SUPFAM" id="SSF53623">
    <property type="entry name" value="MurD-like peptide ligases, catalytic domain"/>
    <property type="match status" value="1"/>
</dbReference>
<dbReference type="InterPro" id="IPR036565">
    <property type="entry name" value="Mur-like_cat_sf"/>
</dbReference>
<dbReference type="GO" id="GO:0008841">
    <property type="term" value="F:dihydrofolate synthase activity"/>
    <property type="evidence" value="ECO:0007669"/>
    <property type="project" value="UniProtKB-EC"/>
</dbReference>
<dbReference type="RefSeq" id="WP_149306172.1">
    <property type="nucleotide sequence ID" value="NZ_SRSD01000002.1"/>
</dbReference>
<sequence>MSLAGILEKLYARRRFGIRPGVDRVRLILERLGHPERSFRSIHVVGTNGKGSTSAFLAAILGAAGLRTALFTSPHLVNFSERFRINGEEQPRERLETLLATVLAAAPAEATFFEIVTALAALCFAEERAEVAVMEAGMGGRSDATAVIPALMTVITPIALDHCDYLGATLAHIAAEKSAIAEPGTPVVAARQPSEALEVIRRVCAGGGNRFIHEGDDFRASWGGDGSLDYYGLDTELSHLIPGIPGRYQSHNASLALAAAEALGAAGITITTEALTTGIGAARWPGRMELIPGPPPLLLDGAHNPAGAAALAEALDDYHYRRLLLVTGVMSDKDVPAIFAPLAGKVHQAYTVSPAVERAMNADALAGILGGLGFRATVCGSVGNGIETARREAGANDLILVCGSLFTVGETKAWLAGQHFEGIRG</sequence>
<dbReference type="PANTHER" id="PTHR11136">
    <property type="entry name" value="FOLYLPOLYGLUTAMATE SYNTHASE-RELATED"/>
    <property type="match status" value="1"/>
</dbReference>
<dbReference type="FunFam" id="3.40.1190.10:FF:000011">
    <property type="entry name" value="Folylpolyglutamate synthase/dihydrofolate synthase"/>
    <property type="match status" value="1"/>
</dbReference>
<evidence type="ECO:0000313" key="25">
    <source>
        <dbReference type="EMBL" id="KAA0894014.1"/>
    </source>
</evidence>
<dbReference type="AlphaFoldDB" id="A0A5A9XM38"/>
<dbReference type="Gene3D" id="3.90.190.20">
    <property type="entry name" value="Mur ligase, C-terminal domain"/>
    <property type="match status" value="1"/>
</dbReference>
<dbReference type="PROSITE" id="PS01012">
    <property type="entry name" value="FOLYLPOLYGLU_SYNT_2"/>
    <property type="match status" value="1"/>
</dbReference>
<evidence type="ECO:0000313" key="26">
    <source>
        <dbReference type="Proteomes" id="UP000324298"/>
    </source>
</evidence>
<evidence type="ECO:0000256" key="14">
    <source>
        <dbReference type="ARBA" id="ARBA00022909"/>
    </source>
</evidence>
<comment type="catalytic activity">
    <reaction evidence="21">
        <text>7,8-dihydropteroate + L-glutamate + ATP = 7,8-dihydrofolate + ADP + phosphate + H(+)</text>
        <dbReference type="Rhea" id="RHEA:23584"/>
        <dbReference type="ChEBI" id="CHEBI:15378"/>
        <dbReference type="ChEBI" id="CHEBI:17839"/>
        <dbReference type="ChEBI" id="CHEBI:29985"/>
        <dbReference type="ChEBI" id="CHEBI:30616"/>
        <dbReference type="ChEBI" id="CHEBI:43474"/>
        <dbReference type="ChEBI" id="CHEBI:57451"/>
        <dbReference type="ChEBI" id="CHEBI:456216"/>
        <dbReference type="EC" id="6.3.2.12"/>
    </reaction>
</comment>
<dbReference type="GO" id="GO:0005524">
    <property type="term" value="F:ATP binding"/>
    <property type="evidence" value="ECO:0007669"/>
    <property type="project" value="UniProtKB-KW"/>
</dbReference>
<evidence type="ECO:0000256" key="16">
    <source>
        <dbReference type="ARBA" id="ARBA00030592"/>
    </source>
</evidence>
<evidence type="ECO:0000256" key="12">
    <source>
        <dbReference type="ARBA" id="ARBA00022840"/>
    </source>
</evidence>
<organism evidence="25 26">
    <name type="scientific">Oryzomonas rubra</name>
    <dbReference type="NCBI Taxonomy" id="2509454"/>
    <lineage>
        <taxon>Bacteria</taxon>
        <taxon>Pseudomonadati</taxon>
        <taxon>Thermodesulfobacteriota</taxon>
        <taxon>Desulfuromonadia</taxon>
        <taxon>Geobacterales</taxon>
        <taxon>Geobacteraceae</taxon>
        <taxon>Oryzomonas</taxon>
    </lineage>
</organism>
<evidence type="ECO:0000256" key="15">
    <source>
        <dbReference type="ARBA" id="ARBA00030048"/>
    </source>
</evidence>
<feature type="domain" description="Mur ligase C-terminal" evidence="23">
    <location>
        <begin position="286"/>
        <end position="404"/>
    </location>
</feature>
<dbReference type="Pfam" id="PF08245">
    <property type="entry name" value="Mur_ligase_M"/>
    <property type="match status" value="1"/>
</dbReference>
<keyword evidence="14" id="KW-0289">Folate biosynthesis</keyword>
<comment type="pathway">
    <text evidence="4">Cofactor biosynthesis; tetrahydrofolylpolyglutamate biosynthesis.</text>
</comment>
<keyword evidence="11 22" id="KW-0547">Nucleotide-binding</keyword>
<dbReference type="PIRSF" id="PIRSF001563">
    <property type="entry name" value="Folylpolyglu_synth"/>
    <property type="match status" value="1"/>
</dbReference>
<dbReference type="EC" id="6.3.2.12" evidence="6"/>
<dbReference type="InterPro" id="IPR004101">
    <property type="entry name" value="Mur_ligase_C"/>
</dbReference>
<gene>
    <name evidence="25" type="ORF">ET418_03340</name>
</gene>
<evidence type="ECO:0000256" key="8">
    <source>
        <dbReference type="ARBA" id="ARBA00019357"/>
    </source>
</evidence>
<evidence type="ECO:0000259" key="23">
    <source>
        <dbReference type="Pfam" id="PF02875"/>
    </source>
</evidence>
<evidence type="ECO:0000256" key="11">
    <source>
        <dbReference type="ARBA" id="ARBA00022741"/>
    </source>
</evidence>
<evidence type="ECO:0000256" key="19">
    <source>
        <dbReference type="ARBA" id="ARBA00047808"/>
    </source>
</evidence>
<evidence type="ECO:0000256" key="18">
    <source>
        <dbReference type="ARBA" id="ARBA00047493"/>
    </source>
</evidence>
<comment type="cofactor">
    <cofactor evidence="1">
        <name>Mg(2+)</name>
        <dbReference type="ChEBI" id="CHEBI:18420"/>
    </cofactor>
</comment>
<dbReference type="GO" id="GO:0005737">
    <property type="term" value="C:cytoplasm"/>
    <property type="evidence" value="ECO:0007669"/>
    <property type="project" value="TreeGrafter"/>
</dbReference>
<comment type="similarity">
    <text evidence="5 22">Belongs to the folylpolyglutamate synthase family.</text>
</comment>
<evidence type="ECO:0000259" key="24">
    <source>
        <dbReference type="Pfam" id="PF08245"/>
    </source>
</evidence>
<dbReference type="NCBIfam" id="TIGR01499">
    <property type="entry name" value="folC"/>
    <property type="match status" value="1"/>
</dbReference>
<evidence type="ECO:0000256" key="21">
    <source>
        <dbReference type="ARBA" id="ARBA00049161"/>
    </source>
</evidence>
<dbReference type="InterPro" id="IPR001645">
    <property type="entry name" value="Folylpolyglutamate_synth"/>
</dbReference>
<dbReference type="Pfam" id="PF02875">
    <property type="entry name" value="Mur_ligase_C"/>
    <property type="match status" value="1"/>
</dbReference>
<comment type="pathway">
    <text evidence="3">Cofactor biosynthesis; tetrahydrofolate biosynthesis; 7,8-dihydrofolate from 2-amino-4-hydroxy-6-hydroxymethyl-7,8-dihydropteridine diphosphate and 4-aminobenzoate: step 2/2.</text>
</comment>
<comment type="caution">
    <text evidence="25">The sequence shown here is derived from an EMBL/GenBank/DDBJ whole genome shotgun (WGS) entry which is preliminary data.</text>
</comment>
<keyword evidence="10" id="KW-0479">Metal-binding</keyword>
<evidence type="ECO:0000256" key="5">
    <source>
        <dbReference type="ARBA" id="ARBA00008276"/>
    </source>
</evidence>
<name>A0A5A9XM38_9BACT</name>
<evidence type="ECO:0000256" key="20">
    <source>
        <dbReference type="ARBA" id="ARBA00049035"/>
    </source>
</evidence>
<evidence type="ECO:0000256" key="10">
    <source>
        <dbReference type="ARBA" id="ARBA00022723"/>
    </source>
</evidence>